<organism evidence="5 6">
    <name type="scientific">Microbacterium galbinum</name>
    <dbReference type="NCBI Taxonomy" id="2851646"/>
    <lineage>
        <taxon>Bacteria</taxon>
        <taxon>Bacillati</taxon>
        <taxon>Actinomycetota</taxon>
        <taxon>Actinomycetes</taxon>
        <taxon>Micrococcales</taxon>
        <taxon>Microbacteriaceae</taxon>
        <taxon>Microbacterium</taxon>
    </lineage>
</organism>
<keyword evidence="1" id="KW-0808">Transferase</keyword>
<name>A0ABY4IS46_9MICO</name>
<gene>
    <name evidence="5" type="ORF">KV396_14515</name>
</gene>
<evidence type="ECO:0000313" key="5">
    <source>
        <dbReference type="EMBL" id="UPL15615.1"/>
    </source>
</evidence>
<dbReference type="SUPFAM" id="SSF55729">
    <property type="entry name" value="Acyl-CoA N-acyltransferases (Nat)"/>
    <property type="match status" value="1"/>
</dbReference>
<evidence type="ECO:0000313" key="6">
    <source>
        <dbReference type="Proteomes" id="UP000831963"/>
    </source>
</evidence>
<dbReference type="PANTHER" id="PTHR43792:SF8">
    <property type="entry name" value="[RIBOSOMAL PROTEIN US5]-ALANINE N-ACETYLTRANSFERASE"/>
    <property type="match status" value="1"/>
</dbReference>
<dbReference type="InterPro" id="IPR016181">
    <property type="entry name" value="Acyl_CoA_acyltransferase"/>
</dbReference>
<dbReference type="Gene3D" id="3.40.630.30">
    <property type="match status" value="1"/>
</dbReference>
<keyword evidence="2" id="KW-0012">Acyltransferase</keyword>
<evidence type="ECO:0000256" key="1">
    <source>
        <dbReference type="ARBA" id="ARBA00022679"/>
    </source>
</evidence>
<dbReference type="EMBL" id="CP078077">
    <property type="protein sequence ID" value="UPL15615.1"/>
    <property type="molecule type" value="Genomic_DNA"/>
</dbReference>
<dbReference type="InterPro" id="IPR000182">
    <property type="entry name" value="GNAT_dom"/>
</dbReference>
<keyword evidence="6" id="KW-1185">Reference proteome</keyword>
<dbReference type="Proteomes" id="UP000831963">
    <property type="component" value="Chromosome"/>
</dbReference>
<sequence>MFRLDPEHTLRPVRTGDGAALARAYAADRAHLAPWEPARSEEFFTEEWQERDVHRTVAEAQTGRSIRFVVTAPDERIVGRMNLNGIVRGPFLSGDLGYWIAADSTRRGLATRAVAAVLRHARDSLGLHRVQAATLLHNAASQRVLAANGFTRIGIAPRYLEIAGEWQDHVLFQRLLDEGITEPSGRP</sequence>
<dbReference type="RefSeq" id="WP_247956164.1">
    <property type="nucleotide sequence ID" value="NZ_CP078077.1"/>
</dbReference>
<proteinExistence type="inferred from homology"/>
<dbReference type="InterPro" id="IPR051531">
    <property type="entry name" value="N-acetyltransferase"/>
</dbReference>
<dbReference type="Pfam" id="PF13302">
    <property type="entry name" value="Acetyltransf_3"/>
    <property type="match status" value="1"/>
</dbReference>
<accession>A0ABY4IS46</accession>
<evidence type="ECO:0000259" key="4">
    <source>
        <dbReference type="PROSITE" id="PS51186"/>
    </source>
</evidence>
<comment type="similarity">
    <text evidence="3">Belongs to the acetyltransferase family. RimJ subfamily.</text>
</comment>
<feature type="domain" description="N-acetyltransferase" evidence="4">
    <location>
        <begin position="19"/>
        <end position="177"/>
    </location>
</feature>
<evidence type="ECO:0000256" key="3">
    <source>
        <dbReference type="ARBA" id="ARBA00038502"/>
    </source>
</evidence>
<protein>
    <submittedName>
        <fullName evidence="5">GNAT family N-acetyltransferase</fullName>
    </submittedName>
</protein>
<reference evidence="5 6" key="1">
    <citation type="submission" date="2021-06" db="EMBL/GenBank/DDBJ databases">
        <title>Genome-based taxonomic framework of Microbacterium strains isolated from marine environment, the description of four new species and reclassification of four preexisting species.</title>
        <authorList>
            <person name="Lee S.D."/>
            <person name="Kim S.-M."/>
            <person name="Byeon Y.-S."/>
            <person name="Yang H.L."/>
            <person name="Kim I.S."/>
        </authorList>
    </citation>
    <scope>NUCLEOTIDE SEQUENCE [LARGE SCALE GENOMIC DNA]</scope>
    <source>
        <strain evidence="5 6">SSW1-36</strain>
    </source>
</reference>
<dbReference type="PANTHER" id="PTHR43792">
    <property type="entry name" value="GNAT FAMILY, PUTATIVE (AFU_ORTHOLOGUE AFUA_3G00765)-RELATED-RELATED"/>
    <property type="match status" value="1"/>
</dbReference>
<dbReference type="PROSITE" id="PS51186">
    <property type="entry name" value="GNAT"/>
    <property type="match status" value="1"/>
</dbReference>
<evidence type="ECO:0000256" key="2">
    <source>
        <dbReference type="ARBA" id="ARBA00023315"/>
    </source>
</evidence>